<keyword evidence="2" id="KW-0539">Nucleus</keyword>
<dbReference type="AlphaFoldDB" id="A0A914P0H4"/>
<evidence type="ECO:0000313" key="4">
    <source>
        <dbReference type="Proteomes" id="UP000887563"/>
    </source>
</evidence>
<reference evidence="5" key="1">
    <citation type="submission" date="2022-11" db="UniProtKB">
        <authorList>
            <consortium name="WormBaseParasite"/>
        </authorList>
    </citation>
    <scope>IDENTIFICATION</scope>
</reference>
<dbReference type="Proteomes" id="UP000887563">
    <property type="component" value="Unplaced"/>
</dbReference>
<evidence type="ECO:0000313" key="5">
    <source>
        <dbReference type="WBParaSite" id="Minc3s09884g43616"/>
    </source>
</evidence>
<organism evidence="4 5">
    <name type="scientific">Meloidogyne incognita</name>
    <name type="common">Southern root-knot nematode worm</name>
    <name type="synonym">Oxyuris incognita</name>
    <dbReference type="NCBI Taxonomy" id="6306"/>
    <lineage>
        <taxon>Eukaryota</taxon>
        <taxon>Metazoa</taxon>
        <taxon>Ecdysozoa</taxon>
        <taxon>Nematoda</taxon>
        <taxon>Chromadorea</taxon>
        <taxon>Rhabditida</taxon>
        <taxon>Tylenchina</taxon>
        <taxon>Tylenchomorpha</taxon>
        <taxon>Tylenchoidea</taxon>
        <taxon>Meloidogynidae</taxon>
        <taxon>Meloidogyninae</taxon>
        <taxon>Meloidogyne</taxon>
        <taxon>Meloidogyne incognita group</taxon>
    </lineage>
</organism>
<dbReference type="InterPro" id="IPR001650">
    <property type="entry name" value="Helicase_C-like"/>
</dbReference>
<dbReference type="InterPro" id="IPR027417">
    <property type="entry name" value="P-loop_NTPase"/>
</dbReference>
<name>A0A914P0H4_MELIC</name>
<evidence type="ECO:0000256" key="2">
    <source>
        <dbReference type="ARBA" id="ARBA00023242"/>
    </source>
</evidence>
<dbReference type="GO" id="GO:0000785">
    <property type="term" value="C:chromatin"/>
    <property type="evidence" value="ECO:0007669"/>
    <property type="project" value="TreeGrafter"/>
</dbReference>
<dbReference type="CDD" id="cd18793">
    <property type="entry name" value="SF2_C_SNF"/>
    <property type="match status" value="1"/>
</dbReference>
<dbReference type="Gene3D" id="3.40.50.300">
    <property type="entry name" value="P-loop containing nucleotide triphosphate hydrolases"/>
    <property type="match status" value="1"/>
</dbReference>
<sequence length="153" mass="17313">MSLLNIIMELKKCANHPYLFPKASIEAPKRPTGAYEGEALIKNSGKFVLLQKMLKRLKEQGHRVLIFSQMTKMLDILEDMMDFLGYKYERIDGSITGQNRQDAIDRFNAAGAQQFVFLLSTRAGGLGINLATADTVIIYDSDWNPHNDIQVNF</sequence>
<dbReference type="WBParaSite" id="Minc3s09884g43616">
    <property type="protein sequence ID" value="Minc3s09884g43616"/>
    <property type="gene ID" value="Minc3s09884g43616"/>
</dbReference>
<proteinExistence type="predicted"/>
<dbReference type="GO" id="GO:0005634">
    <property type="term" value="C:nucleus"/>
    <property type="evidence" value="ECO:0007669"/>
    <property type="project" value="TreeGrafter"/>
</dbReference>
<dbReference type="Pfam" id="PF00271">
    <property type="entry name" value="Helicase_C"/>
    <property type="match status" value="1"/>
</dbReference>
<accession>A0A914P0H4</accession>
<dbReference type="PANTHER" id="PTHR45623:SF17">
    <property type="entry name" value="CHROMODOMAIN-HELICASE-DNA-BINDING PROTEIN 3-RELATED"/>
    <property type="match status" value="1"/>
</dbReference>
<keyword evidence="1" id="KW-0378">Hydrolase</keyword>
<feature type="domain" description="Helicase C-terminal" evidence="3">
    <location>
        <begin position="49"/>
        <end position="153"/>
    </location>
</feature>
<dbReference type="GO" id="GO:0003677">
    <property type="term" value="F:DNA binding"/>
    <property type="evidence" value="ECO:0007669"/>
    <property type="project" value="TreeGrafter"/>
</dbReference>
<dbReference type="GO" id="GO:0140658">
    <property type="term" value="F:ATP-dependent chromatin remodeler activity"/>
    <property type="evidence" value="ECO:0007669"/>
    <property type="project" value="TreeGrafter"/>
</dbReference>
<evidence type="ECO:0000259" key="3">
    <source>
        <dbReference type="PROSITE" id="PS51194"/>
    </source>
</evidence>
<dbReference type="GO" id="GO:0016887">
    <property type="term" value="F:ATP hydrolysis activity"/>
    <property type="evidence" value="ECO:0007669"/>
    <property type="project" value="TreeGrafter"/>
</dbReference>
<dbReference type="InterPro" id="IPR049730">
    <property type="entry name" value="SNF2/RAD54-like_C"/>
</dbReference>
<protein>
    <submittedName>
        <fullName evidence="5">Helicase C-terminal domain-containing protein</fullName>
    </submittedName>
</protein>
<dbReference type="PROSITE" id="PS51194">
    <property type="entry name" value="HELICASE_CTER"/>
    <property type="match status" value="1"/>
</dbReference>
<dbReference type="PANTHER" id="PTHR45623">
    <property type="entry name" value="CHROMODOMAIN-HELICASE-DNA-BINDING PROTEIN 3-RELATED-RELATED"/>
    <property type="match status" value="1"/>
</dbReference>
<dbReference type="GO" id="GO:0042393">
    <property type="term" value="F:histone binding"/>
    <property type="evidence" value="ECO:0007669"/>
    <property type="project" value="TreeGrafter"/>
</dbReference>
<dbReference type="SUPFAM" id="SSF52540">
    <property type="entry name" value="P-loop containing nucleoside triphosphate hydrolases"/>
    <property type="match status" value="1"/>
</dbReference>
<dbReference type="SMART" id="SM00490">
    <property type="entry name" value="HELICc"/>
    <property type="match status" value="1"/>
</dbReference>
<dbReference type="GO" id="GO:0003682">
    <property type="term" value="F:chromatin binding"/>
    <property type="evidence" value="ECO:0007669"/>
    <property type="project" value="TreeGrafter"/>
</dbReference>
<evidence type="ECO:0000256" key="1">
    <source>
        <dbReference type="ARBA" id="ARBA00022801"/>
    </source>
</evidence>
<keyword evidence="4" id="KW-1185">Reference proteome</keyword>